<feature type="region of interest" description="Disordered" evidence="17">
    <location>
        <begin position="517"/>
        <end position="578"/>
    </location>
</feature>
<evidence type="ECO:0000256" key="11">
    <source>
        <dbReference type="ARBA" id="ARBA00022777"/>
    </source>
</evidence>
<evidence type="ECO:0000256" key="2">
    <source>
        <dbReference type="ARBA" id="ARBA00006683"/>
    </source>
</evidence>
<keyword evidence="15" id="KW-0829">Tyrosine-protein kinase</keyword>
<comment type="similarity">
    <text evidence="2">Belongs to the CpsC/CapA family.</text>
</comment>
<dbReference type="NCBIfam" id="TIGR01007">
    <property type="entry name" value="eps_fam"/>
    <property type="match status" value="1"/>
</dbReference>
<feature type="compositionally biased region" description="Basic and acidic residues" evidence="17">
    <location>
        <begin position="566"/>
        <end position="578"/>
    </location>
</feature>
<evidence type="ECO:0000256" key="3">
    <source>
        <dbReference type="ARBA" id="ARBA00007316"/>
    </source>
</evidence>
<dbReference type="Pfam" id="PF13614">
    <property type="entry name" value="AAA_31"/>
    <property type="match status" value="1"/>
</dbReference>
<dbReference type="RefSeq" id="WP_204977856.1">
    <property type="nucleotide sequence ID" value="NZ_JBHTII010000001.1"/>
</dbReference>
<feature type="domain" description="Polysaccharide chain length determinant N-terminal" evidence="19">
    <location>
        <begin position="12"/>
        <end position="96"/>
    </location>
</feature>
<dbReference type="CDD" id="cd05387">
    <property type="entry name" value="BY-kinase"/>
    <property type="match status" value="1"/>
</dbReference>
<evidence type="ECO:0000256" key="13">
    <source>
        <dbReference type="ARBA" id="ARBA00022989"/>
    </source>
</evidence>
<gene>
    <name evidence="21" type="ORF">ACFQ0P_07075</name>
</gene>
<dbReference type="InterPro" id="IPR025669">
    <property type="entry name" value="AAA_dom"/>
</dbReference>
<comment type="catalytic activity">
    <reaction evidence="16">
        <text>L-tyrosyl-[protein] + ATP = O-phospho-L-tyrosyl-[protein] + ADP + H(+)</text>
        <dbReference type="Rhea" id="RHEA:10596"/>
        <dbReference type="Rhea" id="RHEA-COMP:10136"/>
        <dbReference type="Rhea" id="RHEA-COMP:20101"/>
        <dbReference type="ChEBI" id="CHEBI:15378"/>
        <dbReference type="ChEBI" id="CHEBI:30616"/>
        <dbReference type="ChEBI" id="CHEBI:46858"/>
        <dbReference type="ChEBI" id="CHEBI:61978"/>
        <dbReference type="ChEBI" id="CHEBI:456216"/>
        <dbReference type="EC" id="2.7.10.2"/>
    </reaction>
</comment>
<accession>A0ABW3AHF2</accession>
<evidence type="ECO:0000313" key="22">
    <source>
        <dbReference type="Proteomes" id="UP001597055"/>
    </source>
</evidence>
<dbReference type="InterPro" id="IPR027417">
    <property type="entry name" value="P-loop_NTPase"/>
</dbReference>
<evidence type="ECO:0000256" key="15">
    <source>
        <dbReference type="ARBA" id="ARBA00023137"/>
    </source>
</evidence>
<evidence type="ECO:0000256" key="16">
    <source>
        <dbReference type="ARBA" id="ARBA00051245"/>
    </source>
</evidence>
<keyword evidence="6" id="KW-1003">Cell membrane</keyword>
<evidence type="ECO:0000256" key="9">
    <source>
        <dbReference type="ARBA" id="ARBA00022692"/>
    </source>
</evidence>
<dbReference type="SUPFAM" id="SSF52540">
    <property type="entry name" value="P-loop containing nucleoside triphosphate hydrolases"/>
    <property type="match status" value="1"/>
</dbReference>
<protein>
    <recommendedName>
        <fullName evidence="5">non-specific protein-tyrosine kinase</fullName>
        <ecNumber evidence="5">2.7.10.2</ecNumber>
    </recommendedName>
</protein>
<keyword evidence="12" id="KW-0067">ATP-binding</keyword>
<dbReference type="GO" id="GO:0004715">
    <property type="term" value="F:non-membrane spanning protein tyrosine kinase activity"/>
    <property type="evidence" value="ECO:0007669"/>
    <property type="project" value="UniProtKB-EC"/>
</dbReference>
<feature type="transmembrane region" description="Helical" evidence="18">
    <location>
        <begin position="20"/>
        <end position="38"/>
    </location>
</feature>
<comment type="similarity">
    <text evidence="3">Belongs to the CpsD/CapB family.</text>
</comment>
<comment type="caution">
    <text evidence="21">The sequence shown here is derived from an EMBL/GenBank/DDBJ whole genome shotgun (WGS) entry which is preliminary data.</text>
</comment>
<evidence type="ECO:0000256" key="17">
    <source>
        <dbReference type="SAM" id="MobiDB-lite"/>
    </source>
</evidence>
<keyword evidence="13 18" id="KW-1133">Transmembrane helix</keyword>
<comment type="subcellular location">
    <subcellularLocation>
        <location evidence="1">Cell inner membrane</location>
        <topology evidence="1">Multi-pass membrane protein</topology>
    </subcellularLocation>
</comment>
<keyword evidence="8 21" id="KW-0808">Transferase</keyword>
<name>A0ABW3AHF2_9MICO</name>
<evidence type="ECO:0000256" key="7">
    <source>
        <dbReference type="ARBA" id="ARBA00022519"/>
    </source>
</evidence>
<dbReference type="Pfam" id="PF02706">
    <property type="entry name" value="Wzz"/>
    <property type="match status" value="1"/>
</dbReference>
<feature type="region of interest" description="Disordered" evidence="17">
    <location>
        <begin position="450"/>
        <end position="496"/>
    </location>
</feature>
<keyword evidence="14 18" id="KW-0472">Membrane</keyword>
<evidence type="ECO:0000256" key="6">
    <source>
        <dbReference type="ARBA" id="ARBA00022475"/>
    </source>
</evidence>
<evidence type="ECO:0000256" key="4">
    <source>
        <dbReference type="ARBA" id="ARBA00008883"/>
    </source>
</evidence>
<dbReference type="InterPro" id="IPR003856">
    <property type="entry name" value="LPS_length_determ_N"/>
</dbReference>
<evidence type="ECO:0000256" key="12">
    <source>
        <dbReference type="ARBA" id="ARBA00022840"/>
    </source>
</evidence>
<feature type="domain" description="AAA" evidence="20">
    <location>
        <begin position="269"/>
        <end position="424"/>
    </location>
</feature>
<reference evidence="22" key="1">
    <citation type="journal article" date="2019" name="Int. J. Syst. Evol. Microbiol.">
        <title>The Global Catalogue of Microorganisms (GCM) 10K type strain sequencing project: providing services to taxonomists for standard genome sequencing and annotation.</title>
        <authorList>
            <consortium name="The Broad Institute Genomics Platform"/>
            <consortium name="The Broad Institute Genome Sequencing Center for Infectious Disease"/>
            <person name="Wu L."/>
            <person name="Ma J."/>
        </authorList>
    </citation>
    <scope>NUCLEOTIDE SEQUENCE [LARGE SCALE GENOMIC DNA]</scope>
    <source>
        <strain evidence="22">CCUG 54523</strain>
    </source>
</reference>
<keyword evidence="11" id="KW-0418">Kinase</keyword>
<dbReference type="Proteomes" id="UP001597055">
    <property type="component" value="Unassembled WGS sequence"/>
</dbReference>
<comment type="similarity">
    <text evidence="4">Belongs to the etk/wzc family.</text>
</comment>
<dbReference type="Gene3D" id="3.40.50.300">
    <property type="entry name" value="P-loop containing nucleotide triphosphate hydrolases"/>
    <property type="match status" value="1"/>
</dbReference>
<evidence type="ECO:0000256" key="5">
    <source>
        <dbReference type="ARBA" id="ARBA00011903"/>
    </source>
</evidence>
<feature type="compositionally biased region" description="Acidic residues" evidence="17">
    <location>
        <begin position="548"/>
        <end position="565"/>
    </location>
</feature>
<evidence type="ECO:0000256" key="8">
    <source>
        <dbReference type="ARBA" id="ARBA00022679"/>
    </source>
</evidence>
<organism evidence="21 22">
    <name type="scientific">Microbacterium insulae</name>
    <dbReference type="NCBI Taxonomy" id="483014"/>
    <lineage>
        <taxon>Bacteria</taxon>
        <taxon>Bacillati</taxon>
        <taxon>Actinomycetota</taxon>
        <taxon>Actinomycetes</taxon>
        <taxon>Micrococcales</taxon>
        <taxon>Microbacteriaceae</taxon>
        <taxon>Microbacterium</taxon>
    </lineage>
</organism>
<dbReference type="InterPro" id="IPR005702">
    <property type="entry name" value="Wzc-like_C"/>
</dbReference>
<dbReference type="EMBL" id="JBHTII010000001">
    <property type="protein sequence ID" value="MFD0790155.1"/>
    <property type="molecule type" value="Genomic_DNA"/>
</dbReference>
<keyword evidence="7" id="KW-0997">Cell inner membrane</keyword>
<keyword evidence="9 18" id="KW-0812">Transmembrane</keyword>
<proteinExistence type="inferred from homology"/>
<evidence type="ECO:0000259" key="19">
    <source>
        <dbReference type="Pfam" id="PF02706"/>
    </source>
</evidence>
<evidence type="ECO:0000313" key="21">
    <source>
        <dbReference type="EMBL" id="MFD0790155.1"/>
    </source>
</evidence>
<evidence type="ECO:0000256" key="18">
    <source>
        <dbReference type="SAM" id="Phobius"/>
    </source>
</evidence>
<sequence>MADIRTQVTPGRILGVLLRAWWVLLLAGLLGGAIAFGYSSTLAPIYQSTASTYFSMRSASSGSDINQGSAYTQSQMLSFAQLAMSSVVLDAVRDDLDADLTNSQIRNMTTVTIPQNTVILDVTAGSTDAEFAAELANSIAENLALVVDDISPKDDSGVATVVARVIEPATPAAFQSSPNKQRDAVLGAFAGVLLAALAIIVWTLLDTRVRSEEALRRITDLPVLGAIPRRKDAQRKAIVVAEPNGTSAEAYRRVRSSLRFAAVEHDISAIAVTSSIPGEGKTSTAVNLALTYAEAGMRVLLVDADLRRPMVAETLGLENSVGLTTMLVGAVVFEDAALQWGETSLWVLPAGEVPPNPAELLASARMTELLRELHHDFDMMVVDTAPLLSVSDATIIAQSVDTTIVVADVSKVHLAQLARSLEALDRARAQVAGVVFSRVKRQRGDDYNYYYYGPSGGRRQRAAESQSRRARRGSRRSTSAPTDVAPLAPAESTAEAGVDEITESAIVEAPDAAAVDVADDSADASGLMDVSADAAAPDGLEETGAPADEIELADADDDDEPEVEASPERAEESRPVQR</sequence>
<evidence type="ECO:0000256" key="1">
    <source>
        <dbReference type="ARBA" id="ARBA00004429"/>
    </source>
</evidence>
<keyword evidence="22" id="KW-1185">Reference proteome</keyword>
<dbReference type="PANTHER" id="PTHR32309">
    <property type="entry name" value="TYROSINE-PROTEIN KINASE"/>
    <property type="match status" value="1"/>
</dbReference>
<dbReference type="InterPro" id="IPR050445">
    <property type="entry name" value="Bact_polysacc_biosynth/exp"/>
</dbReference>
<dbReference type="EC" id="2.7.10.2" evidence="5"/>
<evidence type="ECO:0000259" key="20">
    <source>
        <dbReference type="Pfam" id="PF13614"/>
    </source>
</evidence>
<dbReference type="PANTHER" id="PTHR32309:SF13">
    <property type="entry name" value="FERRIC ENTEROBACTIN TRANSPORT PROTEIN FEPE"/>
    <property type="match status" value="1"/>
</dbReference>
<feature type="transmembrane region" description="Helical" evidence="18">
    <location>
        <begin position="184"/>
        <end position="205"/>
    </location>
</feature>
<evidence type="ECO:0000256" key="14">
    <source>
        <dbReference type="ARBA" id="ARBA00023136"/>
    </source>
</evidence>
<keyword evidence="10" id="KW-0547">Nucleotide-binding</keyword>
<evidence type="ECO:0000256" key="10">
    <source>
        <dbReference type="ARBA" id="ARBA00022741"/>
    </source>
</evidence>